<dbReference type="PANTHER" id="PTHR34227:SF1">
    <property type="entry name" value="DIMETHYL SULFOXIDE REDUCTASE CHAPERONE-RELATED"/>
    <property type="match status" value="1"/>
</dbReference>
<dbReference type="RefSeq" id="WP_075527049.1">
    <property type="nucleotide sequence ID" value="NZ_CP017560.1"/>
</dbReference>
<sequence length="245" mass="28827">MKQSITHEELNYILSARQFIYDILARFFVEEPSKKYLTYFVENNLINIFPFVEDSKGMQEAIDDIKSYLKEHDVIHDDDDFENLHWDYTKMFIGPLELKAPPWESVYVRKDRLLFQENTVAVQRKYEEFGFVIRDQNLEAEDHVGFELDFMFHLNELCIDVIEKGEPHTVTYLYYLIDQQEKFLENHLLAFVPAFSEKVIANADTQFFKGMAKLLNAYVTLDRAILREIANLNVIITTDGKKGAS</sequence>
<reference evidence="2 3" key="1">
    <citation type="submission" date="2016-09" db="EMBL/GenBank/DDBJ databases">
        <title>Complete genome sequence of the Lysinibacillus sphaericus LMG 22257, a specie of Bacillus with ureolytic activity that can effectively biodeposit calcium carbonate.</title>
        <authorList>
            <person name="Yan W."/>
        </authorList>
    </citation>
    <scope>NUCLEOTIDE SEQUENCE [LARGE SCALE GENOMIC DNA]</scope>
    <source>
        <strain evidence="2 3">LMG 22257</strain>
    </source>
</reference>
<protein>
    <recommendedName>
        <fullName evidence="4">Dehydrogenase</fullName>
    </recommendedName>
</protein>
<dbReference type="KEGG" id="surl:BI350_04645"/>
<dbReference type="AlphaFoldDB" id="A0A1D8JDY5"/>
<dbReference type="InterPro" id="IPR020945">
    <property type="entry name" value="DMSO/NO3_reduct_chaperone"/>
</dbReference>
<gene>
    <name evidence="2" type="ORF">BI350_04645</name>
</gene>
<accession>A0A1D8JDY5</accession>
<dbReference type="EMBL" id="CP017560">
    <property type="protein sequence ID" value="AOV06925.1"/>
    <property type="molecule type" value="Genomic_DNA"/>
</dbReference>
<evidence type="ECO:0008006" key="4">
    <source>
        <dbReference type="Google" id="ProtNLM"/>
    </source>
</evidence>
<dbReference type="Proteomes" id="UP000185746">
    <property type="component" value="Chromosome"/>
</dbReference>
<dbReference type="Pfam" id="PF02613">
    <property type="entry name" value="Nitrate_red_del"/>
    <property type="match status" value="1"/>
</dbReference>
<evidence type="ECO:0000313" key="2">
    <source>
        <dbReference type="EMBL" id="AOV06925.1"/>
    </source>
</evidence>
<evidence type="ECO:0000256" key="1">
    <source>
        <dbReference type="ARBA" id="ARBA00023186"/>
    </source>
</evidence>
<dbReference type="SUPFAM" id="SSF89155">
    <property type="entry name" value="TorD-like"/>
    <property type="match status" value="1"/>
</dbReference>
<dbReference type="InterPro" id="IPR050289">
    <property type="entry name" value="TorD/DmsD_chaperones"/>
</dbReference>
<proteinExistence type="predicted"/>
<keyword evidence="1" id="KW-0143">Chaperone</keyword>
<keyword evidence="3" id="KW-1185">Reference proteome</keyword>
<name>A0A1D8JDY5_9BACL</name>
<dbReference type="InterPro" id="IPR036411">
    <property type="entry name" value="TorD-like_sf"/>
</dbReference>
<dbReference type="Gene3D" id="1.10.3480.10">
    <property type="entry name" value="TorD-like"/>
    <property type="match status" value="1"/>
</dbReference>
<evidence type="ECO:0000313" key="3">
    <source>
        <dbReference type="Proteomes" id="UP000185746"/>
    </source>
</evidence>
<dbReference type="PANTHER" id="PTHR34227">
    <property type="entry name" value="CHAPERONE PROTEIN YCDY"/>
    <property type="match status" value="1"/>
</dbReference>
<organism evidence="2 3">
    <name type="scientific">Sporosarcina ureilytica</name>
    <dbReference type="NCBI Taxonomy" id="298596"/>
    <lineage>
        <taxon>Bacteria</taxon>
        <taxon>Bacillati</taxon>
        <taxon>Bacillota</taxon>
        <taxon>Bacilli</taxon>
        <taxon>Bacillales</taxon>
        <taxon>Caryophanaceae</taxon>
        <taxon>Sporosarcina</taxon>
    </lineage>
</organism>